<evidence type="ECO:0000259" key="3">
    <source>
        <dbReference type="PROSITE" id="PS51722"/>
    </source>
</evidence>
<dbReference type="FunFam" id="3.30.70.240:FF:000002">
    <property type="entry name" value="GTP-binding protein TypA"/>
    <property type="match status" value="1"/>
</dbReference>
<dbReference type="PROSITE" id="PS00301">
    <property type="entry name" value="G_TR_1"/>
    <property type="match status" value="1"/>
</dbReference>
<dbReference type="InterPro" id="IPR035647">
    <property type="entry name" value="EFG_III/V"/>
</dbReference>
<name>A0A2M7XHQ2_9BACT</name>
<comment type="subunit">
    <text evidence="2">Monomer.</text>
</comment>
<dbReference type="PRINTS" id="PR00315">
    <property type="entry name" value="ELONGATNFCT"/>
</dbReference>
<sequence>MEFRNIAIIAHVDHGKTTLVDALLKQSGTFNEREVVQECVMDSNELERERGITIYAKNTAIVLDGIKINIVDTPGHADFGSEVERILRMVDSVLLLVDAFEGPMPQTKFVLRKSLALGLKPIVVINKIDKPMARPHEVLNMVFDLFVELGATNEQLDFQHIFTNGREGIAKRELTDESNDLRPLFDLILSSVPPAAHNTSVPMRMQPSNLAYDSYVGRLAVGRIYEGKLRTGMIVTVISPDGSRSNYKVTKLFNHQGLNKIEVTEAEAGDIIQIAGIPEIYVGDTIAEDPQAEPLPTIAIDPPTLKMDFAVNKSPFSGREGELITSRQIRDRLLKELEVNVGLKIEFSDAGDVFTISGRGEMHLSILIEQMRREGFELEVSQPKVIVKEKDGQTLEPIEIAVIDIPDAYVGSVIEKLGVRKGEMINMKSENGSTRLEYNIPTRSLLGYRSEFLTDTKGEGTFSHQFSDYAPWKGEINRRTTGSIISGFDGVTTAYALEGLQDRGPLFVDAGVEVYEGMVIGMSMKENITVNPIRGKKLTNMRSSGADMAIKLTPPMEMNLERALEYVDQDELVEVTPKSIRIRKRYLKEHERRRHQVM</sequence>
<dbReference type="GO" id="GO:0005525">
    <property type="term" value="F:GTP binding"/>
    <property type="evidence" value="ECO:0007669"/>
    <property type="project" value="UniProtKB-UniRule"/>
</dbReference>
<proteinExistence type="inferred from homology"/>
<dbReference type="PROSITE" id="PS51722">
    <property type="entry name" value="G_TR_2"/>
    <property type="match status" value="1"/>
</dbReference>
<keyword evidence="2" id="KW-0694">RNA-binding</keyword>
<dbReference type="AlphaFoldDB" id="A0A2M7XHQ2"/>
<dbReference type="Gene3D" id="3.30.70.870">
    <property type="entry name" value="Elongation Factor G (Translational Gtpase), domain 3"/>
    <property type="match status" value="1"/>
</dbReference>
<dbReference type="HAMAP" id="MF_00849">
    <property type="entry name" value="BipA"/>
    <property type="match status" value="1"/>
</dbReference>
<dbReference type="InterPro" id="IPR006298">
    <property type="entry name" value="BipA"/>
</dbReference>
<dbReference type="FunFam" id="3.40.50.300:FF:000055">
    <property type="entry name" value="GTP-binding protein TypA"/>
    <property type="match status" value="1"/>
</dbReference>
<evidence type="ECO:0000256" key="1">
    <source>
        <dbReference type="ARBA" id="ARBA00023134"/>
    </source>
</evidence>
<dbReference type="Pfam" id="PF03144">
    <property type="entry name" value="GTP_EFTU_D2"/>
    <property type="match status" value="1"/>
</dbReference>
<evidence type="ECO:0000256" key="2">
    <source>
        <dbReference type="HAMAP-Rule" id="MF_00849"/>
    </source>
</evidence>
<dbReference type="InterPro" id="IPR027417">
    <property type="entry name" value="P-loop_NTPase"/>
</dbReference>
<dbReference type="SUPFAM" id="SSF50447">
    <property type="entry name" value="Translation proteins"/>
    <property type="match status" value="1"/>
</dbReference>
<dbReference type="GO" id="GO:1990904">
    <property type="term" value="C:ribonucleoprotein complex"/>
    <property type="evidence" value="ECO:0007669"/>
    <property type="project" value="TreeGrafter"/>
</dbReference>
<reference evidence="5" key="1">
    <citation type="submission" date="2017-09" db="EMBL/GenBank/DDBJ databases">
        <title>Depth-based differentiation of microbial function through sediment-hosted aquifers and enrichment of novel symbionts in the deep terrestrial subsurface.</title>
        <authorList>
            <person name="Probst A.J."/>
            <person name="Ladd B."/>
            <person name="Jarett J.K."/>
            <person name="Geller-Mcgrath D.E."/>
            <person name="Sieber C.M.K."/>
            <person name="Emerson J.B."/>
            <person name="Anantharaman K."/>
            <person name="Thomas B.C."/>
            <person name="Malmstrom R."/>
            <person name="Stieglmeier M."/>
            <person name="Klingl A."/>
            <person name="Woyke T."/>
            <person name="Ryan C.M."/>
            <person name="Banfield J.F."/>
        </authorList>
    </citation>
    <scope>NUCLEOTIDE SEQUENCE [LARGE SCALE GENOMIC DNA]</scope>
</reference>
<dbReference type="FunFam" id="2.40.30.10:FF:000016">
    <property type="entry name" value="GTP-binding protein TypA"/>
    <property type="match status" value="1"/>
</dbReference>
<dbReference type="FunFam" id="3.30.70.870:FF:000003">
    <property type="entry name" value="GTP-binding protein TypA"/>
    <property type="match status" value="1"/>
</dbReference>
<dbReference type="Pfam" id="PF00679">
    <property type="entry name" value="EFG_C"/>
    <property type="match status" value="1"/>
</dbReference>
<dbReference type="Gene3D" id="3.30.70.240">
    <property type="match status" value="1"/>
</dbReference>
<dbReference type="Proteomes" id="UP000229749">
    <property type="component" value="Unassembled WGS sequence"/>
</dbReference>
<comment type="function">
    <text evidence="2">A 50S ribosomal subunit assembly protein with GTPase activity, required for 50S subunit assembly at low temperatures, may also play a role in translation. Binds GTP and analogs. Binds the 70S ribosome between the 30S and 50S subunits, in a similar position as ribosome-bound EF-G; it contacts a number of ribosomal proteins, both rRNAs and the A-site tRNA.</text>
</comment>
<dbReference type="NCBIfam" id="TIGR01394">
    <property type="entry name" value="TypA_BipA"/>
    <property type="match status" value="1"/>
</dbReference>
<dbReference type="NCBIfam" id="TIGR00231">
    <property type="entry name" value="small_GTP"/>
    <property type="match status" value="1"/>
</dbReference>
<dbReference type="SUPFAM" id="SSF54980">
    <property type="entry name" value="EF-G C-terminal domain-like"/>
    <property type="match status" value="2"/>
</dbReference>
<dbReference type="InterPro" id="IPR031157">
    <property type="entry name" value="G_TR_CS"/>
</dbReference>
<keyword evidence="2" id="KW-0378">Hydrolase</keyword>
<dbReference type="CDD" id="cd03691">
    <property type="entry name" value="BipA_TypA_II"/>
    <property type="match status" value="1"/>
</dbReference>
<dbReference type="PANTHER" id="PTHR42908:SF8">
    <property type="entry name" value="TR-TYPE G DOMAIN-CONTAINING PROTEIN"/>
    <property type="match status" value="1"/>
</dbReference>
<dbReference type="EC" id="3.6.5.-" evidence="2"/>
<dbReference type="Gene3D" id="2.40.50.250">
    <property type="entry name" value="bipa protein"/>
    <property type="match status" value="1"/>
</dbReference>
<dbReference type="GO" id="GO:0019843">
    <property type="term" value="F:rRNA binding"/>
    <property type="evidence" value="ECO:0007669"/>
    <property type="project" value="UniProtKB-KW"/>
</dbReference>
<dbReference type="InterPro" id="IPR009000">
    <property type="entry name" value="Transl_B-barrel_sf"/>
</dbReference>
<feature type="binding site" evidence="2">
    <location>
        <begin position="13"/>
        <end position="18"/>
    </location>
    <ligand>
        <name>GTP</name>
        <dbReference type="ChEBI" id="CHEBI:37565"/>
    </ligand>
</feature>
<dbReference type="InterPro" id="IPR048876">
    <property type="entry name" value="BipA_C"/>
</dbReference>
<keyword evidence="2" id="KW-0820">tRNA-binding</keyword>
<dbReference type="InterPro" id="IPR047042">
    <property type="entry name" value="BipA_II"/>
</dbReference>
<dbReference type="GO" id="GO:0000027">
    <property type="term" value="P:ribosomal large subunit assembly"/>
    <property type="evidence" value="ECO:0007669"/>
    <property type="project" value="UniProtKB-UniRule"/>
</dbReference>
<dbReference type="Pfam" id="PF21018">
    <property type="entry name" value="BipA_C"/>
    <property type="match status" value="1"/>
</dbReference>
<dbReference type="Pfam" id="PF00009">
    <property type="entry name" value="GTP_EFTU"/>
    <property type="match status" value="1"/>
</dbReference>
<evidence type="ECO:0000313" key="4">
    <source>
        <dbReference type="EMBL" id="PJA47420.1"/>
    </source>
</evidence>
<dbReference type="PANTHER" id="PTHR42908">
    <property type="entry name" value="TRANSLATION ELONGATION FACTOR-RELATED"/>
    <property type="match status" value="1"/>
</dbReference>
<dbReference type="GO" id="GO:0043022">
    <property type="term" value="F:ribosome binding"/>
    <property type="evidence" value="ECO:0007669"/>
    <property type="project" value="UniProtKB-UniRule"/>
</dbReference>
<dbReference type="InterPro" id="IPR004161">
    <property type="entry name" value="EFTu-like_2"/>
</dbReference>
<keyword evidence="1 2" id="KW-0342">GTP-binding</keyword>
<feature type="binding site" evidence="2">
    <location>
        <begin position="126"/>
        <end position="129"/>
    </location>
    <ligand>
        <name>GTP</name>
        <dbReference type="ChEBI" id="CHEBI:37565"/>
    </ligand>
</feature>
<comment type="caution">
    <text evidence="4">The sequence shown here is derived from an EMBL/GenBank/DDBJ whole genome shotgun (WGS) entry which is preliminary data.</text>
</comment>
<dbReference type="CDD" id="cd16263">
    <property type="entry name" value="BipA_III"/>
    <property type="match status" value="1"/>
</dbReference>
<evidence type="ECO:0000313" key="5">
    <source>
        <dbReference type="Proteomes" id="UP000229749"/>
    </source>
</evidence>
<dbReference type="SMART" id="SM00838">
    <property type="entry name" value="EFG_C"/>
    <property type="match status" value="1"/>
</dbReference>
<dbReference type="Gene3D" id="3.40.50.300">
    <property type="entry name" value="P-loop containing nucleotide triphosphate hydrolases"/>
    <property type="match status" value="1"/>
</dbReference>
<gene>
    <name evidence="4" type="primary">typA</name>
    <name evidence="2" type="synonym">bipA</name>
    <name evidence="4" type="ORF">CO172_01515</name>
</gene>
<dbReference type="InterPro" id="IPR000795">
    <property type="entry name" value="T_Tr_GTP-bd_dom"/>
</dbReference>
<dbReference type="InterPro" id="IPR035651">
    <property type="entry name" value="BipA_V"/>
</dbReference>
<dbReference type="CDD" id="cd01891">
    <property type="entry name" value="TypA_BipA"/>
    <property type="match status" value="1"/>
</dbReference>
<organism evidence="4 5">
    <name type="scientific">Candidatus Uhrbacteria bacterium CG_4_9_14_3_um_filter_36_7</name>
    <dbReference type="NCBI Taxonomy" id="1975033"/>
    <lineage>
        <taxon>Bacteria</taxon>
        <taxon>Candidatus Uhriibacteriota</taxon>
    </lineage>
</organism>
<dbReference type="EMBL" id="PFWS01000022">
    <property type="protein sequence ID" value="PJA47420.1"/>
    <property type="molecule type" value="Genomic_DNA"/>
</dbReference>
<dbReference type="InterPro" id="IPR005225">
    <property type="entry name" value="Small_GTP-bd"/>
</dbReference>
<accession>A0A2M7XHQ2</accession>
<feature type="domain" description="Tr-type G" evidence="3">
    <location>
        <begin position="1"/>
        <end position="194"/>
    </location>
</feature>
<dbReference type="GO" id="GO:0003924">
    <property type="term" value="F:GTPase activity"/>
    <property type="evidence" value="ECO:0007669"/>
    <property type="project" value="UniProtKB-UniRule"/>
</dbReference>
<comment type="subcellular location">
    <subcellularLocation>
        <location evidence="2">Cytoplasm</location>
    </subcellularLocation>
    <text evidence="2">Binds to ribosomes.</text>
</comment>
<comment type="catalytic activity">
    <reaction evidence="2">
        <text>GTP + H2O = GDP + phosphate + H(+)</text>
        <dbReference type="Rhea" id="RHEA:19669"/>
        <dbReference type="ChEBI" id="CHEBI:15377"/>
        <dbReference type="ChEBI" id="CHEBI:15378"/>
        <dbReference type="ChEBI" id="CHEBI:37565"/>
        <dbReference type="ChEBI" id="CHEBI:43474"/>
        <dbReference type="ChEBI" id="CHEBI:58189"/>
    </reaction>
</comment>
<dbReference type="InterPro" id="IPR042116">
    <property type="entry name" value="TypA/BipA_C"/>
</dbReference>
<keyword evidence="2" id="KW-0963">Cytoplasm</keyword>
<comment type="similarity">
    <text evidence="2">Belongs to the TRAFAC class translation factor GTPase superfamily. Classic translation factor GTPase family. BipA subfamily.</text>
</comment>
<keyword evidence="2" id="KW-0699">rRNA-binding</keyword>
<dbReference type="GO" id="GO:0000049">
    <property type="term" value="F:tRNA binding"/>
    <property type="evidence" value="ECO:0007669"/>
    <property type="project" value="UniProtKB-KW"/>
</dbReference>
<dbReference type="CDD" id="cd03710">
    <property type="entry name" value="BipA_TypA_C"/>
    <property type="match status" value="1"/>
</dbReference>
<dbReference type="InterPro" id="IPR047043">
    <property type="entry name" value="BipA_III"/>
</dbReference>
<dbReference type="SUPFAM" id="SSF52540">
    <property type="entry name" value="P-loop containing nucleoside triphosphate hydrolases"/>
    <property type="match status" value="1"/>
</dbReference>
<keyword evidence="2" id="KW-0547">Nucleotide-binding</keyword>
<keyword evidence="2" id="KW-0690">Ribosome biogenesis</keyword>
<protein>
    <recommendedName>
        <fullName evidence="2">Large ribosomal subunit assembly factor BipA</fullName>
        <ecNumber evidence="2">3.6.5.-</ecNumber>
    </recommendedName>
    <alternativeName>
        <fullName evidence="2">GTP-binding protein BipA</fullName>
    </alternativeName>
</protein>
<dbReference type="GO" id="GO:0005829">
    <property type="term" value="C:cytosol"/>
    <property type="evidence" value="ECO:0007669"/>
    <property type="project" value="TreeGrafter"/>
</dbReference>
<dbReference type="Gene3D" id="2.40.30.10">
    <property type="entry name" value="Translation factors"/>
    <property type="match status" value="1"/>
</dbReference>
<dbReference type="InterPro" id="IPR000640">
    <property type="entry name" value="EFG_V-like"/>
</dbReference>
<dbReference type="InterPro" id="IPR047041">
    <property type="entry name" value="BipA_GTP-bd_dom"/>
</dbReference>